<dbReference type="PANTHER" id="PTHR47019">
    <property type="entry name" value="LIPID II FLIPPASE MURJ"/>
    <property type="match status" value="1"/>
</dbReference>
<evidence type="ECO:0000256" key="8">
    <source>
        <dbReference type="ARBA" id="ARBA00060041"/>
    </source>
</evidence>
<dbReference type="GO" id="GO:0034204">
    <property type="term" value="P:lipid translocation"/>
    <property type="evidence" value="ECO:0007669"/>
    <property type="project" value="TreeGrafter"/>
</dbReference>
<reference evidence="11" key="1">
    <citation type="submission" date="2019-05" db="EMBL/GenBank/DDBJ databases">
        <authorList>
            <consortium name="Pathogen Informatics"/>
        </authorList>
    </citation>
    <scope>NUCLEOTIDE SEQUENCE [LARGE SCALE GENOMIC DNA]</scope>
    <source>
        <strain evidence="11">NCTC12965</strain>
    </source>
</reference>
<evidence type="ECO:0000256" key="10">
    <source>
        <dbReference type="SAM" id="Phobius"/>
    </source>
</evidence>
<dbReference type="EMBL" id="CABEEZ010000016">
    <property type="protein sequence ID" value="VTR17710.1"/>
    <property type="molecule type" value="Genomic_DNA"/>
</dbReference>
<protein>
    <submittedName>
        <fullName evidence="11">Probable peptidoglycan biosynthesis protein MurJ</fullName>
    </submittedName>
</protein>
<dbReference type="GO" id="GO:0005886">
    <property type="term" value="C:plasma membrane"/>
    <property type="evidence" value="ECO:0007669"/>
    <property type="project" value="UniProtKB-SubCell"/>
</dbReference>
<dbReference type="GO" id="GO:0008360">
    <property type="term" value="P:regulation of cell shape"/>
    <property type="evidence" value="ECO:0007669"/>
    <property type="project" value="UniProtKB-KW"/>
</dbReference>
<evidence type="ECO:0000313" key="11">
    <source>
        <dbReference type="EMBL" id="VTR17710.1"/>
    </source>
</evidence>
<dbReference type="GO" id="GO:0009252">
    <property type="term" value="P:peptidoglycan biosynthetic process"/>
    <property type="evidence" value="ECO:0007669"/>
    <property type="project" value="UniProtKB-KW"/>
</dbReference>
<comment type="function">
    <text evidence="8">Involved in peptidoglycan biosynthesis. Transports lipid-linked peptidoglycan precursors from the inner to the outer leaflet of the cytoplasmic membrane.</text>
</comment>
<keyword evidence="5" id="KW-0573">Peptidoglycan synthesis</keyword>
<evidence type="ECO:0000256" key="1">
    <source>
        <dbReference type="ARBA" id="ARBA00004651"/>
    </source>
</evidence>
<keyword evidence="2" id="KW-1003">Cell membrane</keyword>
<name>A0A4U9TD02_SERFO</name>
<keyword evidence="6 10" id="KW-1133">Transmembrane helix</keyword>
<gene>
    <name evidence="11" type="primary">murJ_2</name>
    <name evidence="11" type="ORF">NCTC12965_00420</name>
</gene>
<proteinExistence type="inferred from homology"/>
<keyword evidence="3 10" id="KW-0812">Transmembrane</keyword>
<dbReference type="InterPro" id="IPR004268">
    <property type="entry name" value="MurJ"/>
</dbReference>
<keyword evidence="7 10" id="KW-0472">Membrane</keyword>
<dbReference type="InterPro" id="IPR051050">
    <property type="entry name" value="Lipid_II_flippase_MurJ/MviN"/>
</dbReference>
<sequence length="128" mass="13842">MIGFALFAAPYFNPPVLALAWAVVVGGVLQLGYQLPHLKKIGMLVLPRLKLNDAGVWRVMRQMGPAILGVSVSQISLIINTIFASFLVSGSVSWMYYADRPDGVPVWGIGRGIGNHSAPVLGEELLQR</sequence>
<evidence type="ECO:0000256" key="5">
    <source>
        <dbReference type="ARBA" id="ARBA00022984"/>
    </source>
</evidence>
<evidence type="ECO:0000256" key="4">
    <source>
        <dbReference type="ARBA" id="ARBA00022960"/>
    </source>
</evidence>
<dbReference type="PANTHER" id="PTHR47019:SF1">
    <property type="entry name" value="LIPID II FLIPPASE MURJ"/>
    <property type="match status" value="1"/>
</dbReference>
<accession>A0A4U9TD02</accession>
<evidence type="ECO:0000256" key="9">
    <source>
        <dbReference type="ARBA" id="ARBA00061532"/>
    </source>
</evidence>
<comment type="similarity">
    <text evidence="9">Belongs to the MurJ/MviN family.</text>
</comment>
<feature type="transmembrane region" description="Helical" evidence="10">
    <location>
        <begin position="67"/>
        <end position="97"/>
    </location>
</feature>
<keyword evidence="4" id="KW-0133">Cell shape</keyword>
<dbReference type="GO" id="GO:0015648">
    <property type="term" value="F:lipid-linked peptidoglycan transporter activity"/>
    <property type="evidence" value="ECO:0007669"/>
    <property type="project" value="TreeGrafter"/>
</dbReference>
<dbReference type="AlphaFoldDB" id="A0A4U9TD02"/>
<feature type="transmembrane region" description="Helical" evidence="10">
    <location>
        <begin position="12"/>
        <end position="33"/>
    </location>
</feature>
<organism evidence="11">
    <name type="scientific">Serratia fonticola</name>
    <dbReference type="NCBI Taxonomy" id="47917"/>
    <lineage>
        <taxon>Bacteria</taxon>
        <taxon>Pseudomonadati</taxon>
        <taxon>Pseudomonadota</taxon>
        <taxon>Gammaproteobacteria</taxon>
        <taxon>Enterobacterales</taxon>
        <taxon>Yersiniaceae</taxon>
        <taxon>Serratia</taxon>
    </lineage>
</organism>
<evidence type="ECO:0000256" key="2">
    <source>
        <dbReference type="ARBA" id="ARBA00022475"/>
    </source>
</evidence>
<comment type="subcellular location">
    <subcellularLocation>
        <location evidence="1">Cell membrane</location>
        <topology evidence="1">Multi-pass membrane protein</topology>
    </subcellularLocation>
</comment>
<dbReference type="Pfam" id="PF03023">
    <property type="entry name" value="MurJ"/>
    <property type="match status" value="1"/>
</dbReference>
<evidence type="ECO:0000256" key="6">
    <source>
        <dbReference type="ARBA" id="ARBA00022989"/>
    </source>
</evidence>
<evidence type="ECO:0000256" key="7">
    <source>
        <dbReference type="ARBA" id="ARBA00023136"/>
    </source>
</evidence>
<evidence type="ECO:0000256" key="3">
    <source>
        <dbReference type="ARBA" id="ARBA00022692"/>
    </source>
</evidence>